<dbReference type="Pfam" id="PF03928">
    <property type="entry name" value="HbpS-like"/>
    <property type="match status" value="1"/>
</dbReference>
<dbReference type="PANTHER" id="PTHR28255:SF1">
    <property type="entry name" value="UPF0303 PROTEIN YBR137W"/>
    <property type="match status" value="1"/>
</dbReference>
<evidence type="ECO:0008006" key="4">
    <source>
        <dbReference type="Google" id="ProtNLM"/>
    </source>
</evidence>
<feature type="region of interest" description="Disordered" evidence="1">
    <location>
        <begin position="1"/>
        <end position="23"/>
    </location>
</feature>
<dbReference type="InterPro" id="IPR010371">
    <property type="entry name" value="YBR137W-like"/>
</dbReference>
<organism evidence="2 3">
    <name type="scientific">Paraburkholderia caffeinilytica</name>
    <dbReference type="NCBI Taxonomy" id="1761016"/>
    <lineage>
        <taxon>Bacteria</taxon>
        <taxon>Pseudomonadati</taxon>
        <taxon>Pseudomonadota</taxon>
        <taxon>Betaproteobacteria</taxon>
        <taxon>Burkholderiales</taxon>
        <taxon>Burkholderiaceae</taxon>
        <taxon>Paraburkholderia</taxon>
    </lineage>
</organism>
<protein>
    <recommendedName>
        <fullName evidence="4">Heme-degrading domain-containing protein</fullName>
    </recommendedName>
</protein>
<sequence length="217" mass="23247">MSLSGWVANGVSRRANGPDAGREAVMPAEKVHANQLGRLRKQARSTVLPRLDAAAARAMGEIAINLALRRGLSIAVCIARPKQTLFFCALDGSGTLDETRLQARLKTALAFGQSSMEVGFRLRQSGRSLLDFGFDSEAYSAEGGAIPLFVRGQGLEGAAAIAGLTGEADHELVVEAVCWHLGVEYDRSFAGTPFQSARAQARRRNDGTRIHGARKQE</sequence>
<dbReference type="InterPro" id="IPR038084">
    <property type="entry name" value="PduO/GlcC-like_sf"/>
</dbReference>
<feature type="compositionally biased region" description="Basic and acidic residues" evidence="1">
    <location>
        <begin position="203"/>
        <end position="217"/>
    </location>
</feature>
<dbReference type="InterPro" id="IPR005624">
    <property type="entry name" value="PduO/GlcC-like"/>
</dbReference>
<keyword evidence="3" id="KW-1185">Reference proteome</keyword>
<gene>
    <name evidence="2" type="ORF">GCM10011400_67180</name>
</gene>
<proteinExistence type="predicted"/>
<accession>A0ABQ1NC88</accession>
<dbReference type="SUPFAM" id="SSF143744">
    <property type="entry name" value="GlcG-like"/>
    <property type="match status" value="1"/>
</dbReference>
<evidence type="ECO:0000313" key="3">
    <source>
        <dbReference type="Proteomes" id="UP000602004"/>
    </source>
</evidence>
<dbReference type="Proteomes" id="UP000602004">
    <property type="component" value="Unassembled WGS sequence"/>
</dbReference>
<dbReference type="Gene3D" id="3.30.450.150">
    <property type="entry name" value="Haem-degrading domain"/>
    <property type="match status" value="1"/>
</dbReference>
<feature type="region of interest" description="Disordered" evidence="1">
    <location>
        <begin position="196"/>
        <end position="217"/>
    </location>
</feature>
<dbReference type="PANTHER" id="PTHR28255">
    <property type="match status" value="1"/>
</dbReference>
<comment type="caution">
    <text evidence="2">The sequence shown here is derived from an EMBL/GenBank/DDBJ whole genome shotgun (WGS) entry which is preliminary data.</text>
</comment>
<evidence type="ECO:0000256" key="1">
    <source>
        <dbReference type="SAM" id="MobiDB-lite"/>
    </source>
</evidence>
<dbReference type="EMBL" id="BMHL01000019">
    <property type="protein sequence ID" value="GGC69757.1"/>
    <property type="molecule type" value="Genomic_DNA"/>
</dbReference>
<reference evidence="3" key="1">
    <citation type="journal article" date="2019" name="Int. J. Syst. Evol. Microbiol.">
        <title>The Global Catalogue of Microorganisms (GCM) 10K type strain sequencing project: providing services to taxonomists for standard genome sequencing and annotation.</title>
        <authorList>
            <consortium name="The Broad Institute Genomics Platform"/>
            <consortium name="The Broad Institute Genome Sequencing Center for Infectious Disease"/>
            <person name="Wu L."/>
            <person name="Ma J."/>
        </authorList>
    </citation>
    <scope>NUCLEOTIDE SEQUENCE [LARGE SCALE GENOMIC DNA]</scope>
    <source>
        <strain evidence="3">CGMCC 1.15103</strain>
    </source>
</reference>
<name>A0ABQ1NC88_9BURK</name>
<evidence type="ECO:0000313" key="2">
    <source>
        <dbReference type="EMBL" id="GGC69757.1"/>
    </source>
</evidence>